<dbReference type="Proteomes" id="UP001476950">
    <property type="component" value="Unassembled WGS sequence"/>
</dbReference>
<organism evidence="2 3">
    <name type="scientific">Stenomitos frigidus AS-A4</name>
    <dbReference type="NCBI Taxonomy" id="2933935"/>
    <lineage>
        <taxon>Bacteria</taxon>
        <taxon>Bacillati</taxon>
        <taxon>Cyanobacteriota</taxon>
        <taxon>Cyanophyceae</taxon>
        <taxon>Leptolyngbyales</taxon>
        <taxon>Leptolyngbyaceae</taxon>
        <taxon>Stenomitos</taxon>
    </lineage>
</organism>
<dbReference type="RefSeq" id="WP_190449535.1">
    <property type="nucleotide sequence ID" value="NZ_JAMPLM010000013.1"/>
</dbReference>
<feature type="signal peptide" evidence="1">
    <location>
        <begin position="1"/>
        <end position="29"/>
    </location>
</feature>
<comment type="caution">
    <text evidence="2">The sequence shown here is derived from an EMBL/GenBank/DDBJ whole genome shotgun (WGS) entry which is preliminary data.</text>
</comment>
<evidence type="ECO:0000313" key="2">
    <source>
        <dbReference type="EMBL" id="MEP1059832.1"/>
    </source>
</evidence>
<keyword evidence="3" id="KW-1185">Reference proteome</keyword>
<protein>
    <recommendedName>
        <fullName evidence="4">S-layer protein</fullName>
    </recommendedName>
</protein>
<gene>
    <name evidence="2" type="ORF">NDI38_15445</name>
</gene>
<reference evidence="2 3" key="1">
    <citation type="submission" date="2022-04" db="EMBL/GenBank/DDBJ databases">
        <title>Positive selection, recombination, and allopatry shape intraspecific diversity of widespread and dominant cyanobacteria.</title>
        <authorList>
            <person name="Wei J."/>
            <person name="Shu W."/>
            <person name="Hu C."/>
        </authorList>
    </citation>
    <scope>NUCLEOTIDE SEQUENCE [LARGE SCALE GENOMIC DNA]</scope>
    <source>
        <strain evidence="2 3">AS-A4</strain>
    </source>
</reference>
<evidence type="ECO:0000313" key="3">
    <source>
        <dbReference type="Proteomes" id="UP001476950"/>
    </source>
</evidence>
<accession>A0ABV0KKQ4</accession>
<keyword evidence="1" id="KW-0732">Signal</keyword>
<proteinExistence type="predicted"/>
<dbReference type="EMBL" id="JAMPLM010000013">
    <property type="protein sequence ID" value="MEP1059832.1"/>
    <property type="molecule type" value="Genomic_DNA"/>
</dbReference>
<sequence>MNCNRFSTIFSTVMLSAIATLMLPLAASAALPNNPPRTIAQTSGDQAQAEPTARQVLEACVQNRAETLPNPFVDVPANHWAFKAVLTMHYCGAYRQATPPSLIERLLNQQPASVDQ</sequence>
<evidence type="ECO:0008006" key="4">
    <source>
        <dbReference type="Google" id="ProtNLM"/>
    </source>
</evidence>
<feature type="chain" id="PRO_5046749423" description="S-layer protein" evidence="1">
    <location>
        <begin position="30"/>
        <end position="116"/>
    </location>
</feature>
<name>A0ABV0KKQ4_9CYAN</name>
<evidence type="ECO:0000256" key="1">
    <source>
        <dbReference type="SAM" id="SignalP"/>
    </source>
</evidence>